<dbReference type="PANTHER" id="PTHR10443:SF12">
    <property type="entry name" value="DIPEPTIDASE"/>
    <property type="match status" value="1"/>
</dbReference>
<sequence>MSLEQDRRAFLALGAGMLAAPALSAPARALAATPAAADPIANMIVINALGGFDDPNDRSGDAAKGKEGPSPLILKPRVLADARASGQTAVNITIGYVSGKKEPFQQSVADVASWDRLIRENPRDLIKILTAADIRRAKAEGRMGLILGFQNAAMMGDDASRVDIFADLGVRIVQLTYNPANQLGDGSMAPENRGITPFGREVIERLNANRVMVDLSHSGQRTCLEAARASKQPISINHTGCRAVTDVPRNKTDEELRLVADRGGFVGIYFMPFLNPTGHARAEDVVAHIDHAVNVCGEDHVGIGTDGGTTPIDDLKAYEADLAKEIAERRAAGISATGERPDTYPFVVDLRGQDQFRKLAGLLRQKGYSTARIEKILGLNFVRYAEEIWAGETRT</sequence>
<dbReference type="PANTHER" id="PTHR10443">
    <property type="entry name" value="MICROSOMAL DIPEPTIDASE"/>
    <property type="match status" value="1"/>
</dbReference>
<dbReference type="InterPro" id="IPR006311">
    <property type="entry name" value="TAT_signal"/>
</dbReference>
<evidence type="ECO:0000313" key="2">
    <source>
        <dbReference type="EMBL" id="OHT21077.1"/>
    </source>
</evidence>
<dbReference type="PROSITE" id="PS51318">
    <property type="entry name" value="TAT"/>
    <property type="match status" value="1"/>
</dbReference>
<keyword evidence="1" id="KW-0732">Signal</keyword>
<proteinExistence type="predicted"/>
<dbReference type="Proteomes" id="UP000179467">
    <property type="component" value="Unassembled WGS sequence"/>
</dbReference>
<gene>
    <name evidence="2" type="ORF">BHE75_03082</name>
</gene>
<dbReference type="PROSITE" id="PS51365">
    <property type="entry name" value="RENAL_DIPEPTIDASE_2"/>
    <property type="match status" value="1"/>
</dbReference>
<protein>
    <submittedName>
        <fullName evidence="2">Membrane dipeptidase (Peptidase family M19)</fullName>
    </submittedName>
</protein>
<reference evidence="2 3" key="1">
    <citation type="submission" date="2016-09" db="EMBL/GenBank/DDBJ databases">
        <title>Metabolic pathway, cell adaptation mechanisms and a novel monoxygenase revealed through proteogenomic-transcription analysis of a Sphingomonas haloaromaticamans strain degrading the fungicide ortho-phenylphenol.</title>
        <authorList>
            <person name="Perruchon C."/>
            <person name="Papadopoulou E.S."/>
            <person name="Rousidou C."/>
            <person name="Vasileiadis S."/>
            <person name="Tanou G."/>
            <person name="Amoutzias G."/>
            <person name="Molassiotis A."/>
            <person name="Karpouzas D.G."/>
        </authorList>
    </citation>
    <scope>NUCLEOTIDE SEQUENCE [LARGE SCALE GENOMIC DNA]</scope>
    <source>
        <strain evidence="2 3">P3</strain>
    </source>
</reference>
<feature type="chain" id="PRO_5012187604" evidence="1">
    <location>
        <begin position="32"/>
        <end position="395"/>
    </location>
</feature>
<dbReference type="AlphaFoldDB" id="A0A1S1HG55"/>
<feature type="signal peptide" evidence="1">
    <location>
        <begin position="1"/>
        <end position="31"/>
    </location>
</feature>
<dbReference type="GO" id="GO:0006508">
    <property type="term" value="P:proteolysis"/>
    <property type="evidence" value="ECO:0007669"/>
    <property type="project" value="InterPro"/>
</dbReference>
<keyword evidence="3" id="KW-1185">Reference proteome</keyword>
<organism evidence="2 3">
    <name type="scientific">Edaphosphingomonas haloaromaticamans</name>
    <dbReference type="NCBI Taxonomy" id="653954"/>
    <lineage>
        <taxon>Bacteria</taxon>
        <taxon>Pseudomonadati</taxon>
        <taxon>Pseudomonadota</taxon>
        <taxon>Alphaproteobacteria</taxon>
        <taxon>Sphingomonadales</taxon>
        <taxon>Rhizorhabdaceae</taxon>
        <taxon>Edaphosphingomonas</taxon>
    </lineage>
</organism>
<dbReference type="Pfam" id="PF01244">
    <property type="entry name" value="Peptidase_M19"/>
    <property type="match status" value="1"/>
</dbReference>
<evidence type="ECO:0000313" key="3">
    <source>
        <dbReference type="Proteomes" id="UP000179467"/>
    </source>
</evidence>
<evidence type="ECO:0000256" key="1">
    <source>
        <dbReference type="SAM" id="SignalP"/>
    </source>
</evidence>
<name>A0A1S1HG55_9SPHN</name>
<dbReference type="Gene3D" id="3.20.20.140">
    <property type="entry name" value="Metal-dependent hydrolases"/>
    <property type="match status" value="1"/>
</dbReference>
<accession>A0A1S1HG55</accession>
<comment type="caution">
    <text evidence="2">The sequence shown here is derived from an EMBL/GenBank/DDBJ whole genome shotgun (WGS) entry which is preliminary data.</text>
</comment>
<dbReference type="SUPFAM" id="SSF51556">
    <property type="entry name" value="Metallo-dependent hydrolases"/>
    <property type="match status" value="1"/>
</dbReference>
<dbReference type="EMBL" id="MIPT01000001">
    <property type="protein sequence ID" value="OHT21077.1"/>
    <property type="molecule type" value="Genomic_DNA"/>
</dbReference>
<dbReference type="GO" id="GO:0070573">
    <property type="term" value="F:metallodipeptidase activity"/>
    <property type="evidence" value="ECO:0007669"/>
    <property type="project" value="InterPro"/>
</dbReference>
<dbReference type="InterPro" id="IPR032466">
    <property type="entry name" value="Metal_Hydrolase"/>
</dbReference>
<dbReference type="InterPro" id="IPR008257">
    <property type="entry name" value="Pept_M19"/>
</dbReference>